<feature type="compositionally biased region" description="Basic and acidic residues" evidence="10">
    <location>
        <begin position="94"/>
        <end position="121"/>
    </location>
</feature>
<comment type="caution">
    <text evidence="12">The sequence shown here is derived from an EMBL/GenBank/DDBJ whole genome shotgun (WGS) entry which is preliminary data.</text>
</comment>
<evidence type="ECO:0000256" key="10">
    <source>
        <dbReference type="SAM" id="MobiDB-lite"/>
    </source>
</evidence>
<keyword evidence="3" id="KW-0808">Transferase</keyword>
<keyword evidence="9" id="KW-0175">Coiled coil</keyword>
<comment type="catalytic activity">
    <reaction evidence="7">
        <text>L-threonyl-[protein] + ATP = O-phospho-L-threonyl-[protein] + ADP + H(+)</text>
        <dbReference type="Rhea" id="RHEA:46608"/>
        <dbReference type="Rhea" id="RHEA-COMP:11060"/>
        <dbReference type="Rhea" id="RHEA-COMP:11605"/>
        <dbReference type="ChEBI" id="CHEBI:15378"/>
        <dbReference type="ChEBI" id="CHEBI:30013"/>
        <dbReference type="ChEBI" id="CHEBI:30616"/>
        <dbReference type="ChEBI" id="CHEBI:61977"/>
        <dbReference type="ChEBI" id="CHEBI:456216"/>
        <dbReference type="EC" id="2.7.11.1"/>
    </reaction>
</comment>
<evidence type="ECO:0000256" key="7">
    <source>
        <dbReference type="ARBA" id="ARBA00047899"/>
    </source>
</evidence>
<evidence type="ECO:0000256" key="5">
    <source>
        <dbReference type="ARBA" id="ARBA00022777"/>
    </source>
</evidence>
<evidence type="ECO:0000256" key="1">
    <source>
        <dbReference type="ARBA" id="ARBA00012513"/>
    </source>
</evidence>
<reference evidence="12 13" key="1">
    <citation type="submission" date="2019-01" db="EMBL/GenBank/DDBJ databases">
        <title>Genome sequencing of the rare red list fungi Fomitopsis rosea.</title>
        <authorList>
            <person name="Buettner E."/>
            <person name="Kellner H."/>
        </authorList>
    </citation>
    <scope>NUCLEOTIDE SEQUENCE [LARGE SCALE GENOMIC DNA]</scope>
    <source>
        <strain evidence="12 13">DSM 105464</strain>
    </source>
</reference>
<dbReference type="GO" id="GO:0005524">
    <property type="term" value="F:ATP binding"/>
    <property type="evidence" value="ECO:0007669"/>
    <property type="project" value="UniProtKB-KW"/>
</dbReference>
<protein>
    <recommendedName>
        <fullName evidence="1">non-specific serine/threonine protein kinase</fullName>
        <ecNumber evidence="1">2.7.11.1</ecNumber>
    </recommendedName>
</protein>
<dbReference type="STRING" id="34475.A0A4Y9YK73"/>
<feature type="coiled-coil region" evidence="9">
    <location>
        <begin position="331"/>
        <end position="358"/>
    </location>
</feature>
<evidence type="ECO:0000256" key="9">
    <source>
        <dbReference type="SAM" id="Coils"/>
    </source>
</evidence>
<evidence type="ECO:0000256" key="6">
    <source>
        <dbReference type="ARBA" id="ARBA00022840"/>
    </source>
</evidence>
<dbReference type="SMART" id="SM00220">
    <property type="entry name" value="S_TKc"/>
    <property type="match status" value="1"/>
</dbReference>
<evidence type="ECO:0000256" key="3">
    <source>
        <dbReference type="ARBA" id="ARBA00022679"/>
    </source>
</evidence>
<evidence type="ECO:0000256" key="4">
    <source>
        <dbReference type="ARBA" id="ARBA00022741"/>
    </source>
</evidence>
<feature type="domain" description="Protein kinase" evidence="11">
    <location>
        <begin position="60"/>
        <end position="473"/>
    </location>
</feature>
<keyword evidence="4" id="KW-0547">Nucleotide-binding</keyword>
<dbReference type="EC" id="2.7.11.1" evidence="1"/>
<evidence type="ECO:0000256" key="8">
    <source>
        <dbReference type="ARBA" id="ARBA00048679"/>
    </source>
</evidence>
<keyword evidence="5" id="KW-0418">Kinase</keyword>
<keyword evidence="2" id="KW-0723">Serine/threonine-protein kinase</keyword>
<accession>A0A4Y9YK73</accession>
<dbReference type="Gene3D" id="3.30.200.20">
    <property type="entry name" value="Phosphorylase Kinase, domain 1"/>
    <property type="match status" value="2"/>
</dbReference>
<keyword evidence="6" id="KW-0067">ATP-binding</keyword>
<dbReference type="PANTHER" id="PTHR24356:SF1">
    <property type="entry name" value="SERINE_THREONINE-PROTEIN KINASE GREATWALL"/>
    <property type="match status" value="1"/>
</dbReference>
<dbReference type="InterPro" id="IPR011009">
    <property type="entry name" value="Kinase-like_dom_sf"/>
</dbReference>
<dbReference type="GO" id="GO:0004674">
    <property type="term" value="F:protein serine/threonine kinase activity"/>
    <property type="evidence" value="ECO:0007669"/>
    <property type="project" value="UniProtKB-KW"/>
</dbReference>
<evidence type="ECO:0000313" key="13">
    <source>
        <dbReference type="Proteomes" id="UP000298390"/>
    </source>
</evidence>
<dbReference type="InterPro" id="IPR008271">
    <property type="entry name" value="Ser/Thr_kinase_AS"/>
</dbReference>
<feature type="region of interest" description="Disordered" evidence="10">
    <location>
        <begin position="93"/>
        <end position="121"/>
    </location>
</feature>
<dbReference type="EMBL" id="SEKV01000183">
    <property type="protein sequence ID" value="TFY62027.1"/>
    <property type="molecule type" value="Genomic_DNA"/>
</dbReference>
<gene>
    <name evidence="12" type="ORF">EVJ58_g4120</name>
</gene>
<dbReference type="InterPro" id="IPR050236">
    <property type="entry name" value="Ser_Thr_kinase_AGC"/>
</dbReference>
<dbReference type="Pfam" id="PF00069">
    <property type="entry name" value="Pkinase"/>
    <property type="match status" value="2"/>
</dbReference>
<evidence type="ECO:0000256" key="2">
    <source>
        <dbReference type="ARBA" id="ARBA00022527"/>
    </source>
</evidence>
<dbReference type="InterPro" id="IPR000719">
    <property type="entry name" value="Prot_kinase_dom"/>
</dbReference>
<organism evidence="12 13">
    <name type="scientific">Rhodofomes roseus</name>
    <dbReference type="NCBI Taxonomy" id="34475"/>
    <lineage>
        <taxon>Eukaryota</taxon>
        <taxon>Fungi</taxon>
        <taxon>Dikarya</taxon>
        <taxon>Basidiomycota</taxon>
        <taxon>Agaricomycotina</taxon>
        <taxon>Agaricomycetes</taxon>
        <taxon>Polyporales</taxon>
        <taxon>Rhodofomes</taxon>
    </lineage>
</organism>
<comment type="catalytic activity">
    <reaction evidence="8">
        <text>L-seryl-[protein] + ATP = O-phospho-L-seryl-[protein] + ADP + H(+)</text>
        <dbReference type="Rhea" id="RHEA:17989"/>
        <dbReference type="Rhea" id="RHEA-COMP:9863"/>
        <dbReference type="Rhea" id="RHEA-COMP:11604"/>
        <dbReference type="ChEBI" id="CHEBI:15378"/>
        <dbReference type="ChEBI" id="CHEBI:29999"/>
        <dbReference type="ChEBI" id="CHEBI:30616"/>
        <dbReference type="ChEBI" id="CHEBI:83421"/>
        <dbReference type="ChEBI" id="CHEBI:456216"/>
        <dbReference type="EC" id="2.7.11.1"/>
    </reaction>
</comment>
<dbReference type="Gene3D" id="1.10.510.10">
    <property type="entry name" value="Transferase(Phosphotransferase) domain 1"/>
    <property type="match status" value="2"/>
</dbReference>
<proteinExistence type="predicted"/>
<dbReference type="PROSITE" id="PS50011">
    <property type="entry name" value="PROTEIN_KINASE_DOM"/>
    <property type="match status" value="1"/>
</dbReference>
<dbReference type="Proteomes" id="UP000298390">
    <property type="component" value="Unassembled WGS sequence"/>
</dbReference>
<dbReference type="PANTHER" id="PTHR24356">
    <property type="entry name" value="SERINE/THREONINE-PROTEIN KINASE"/>
    <property type="match status" value="1"/>
</dbReference>
<sequence>MAESPTLCPIPLDAPSLDPESELKAAVAPTDKPSACASMVDGFDVKQPPLNVPALKASDFRPLKLLGKGGQGTVLLVEHKVTGSVHALKVMAKYPERAEDKENRSQKDRSREHPIEDDQGMDARRVEKTHKRIYEEQAILRSLALSPREQTSCLLDFEASFHDNAHFFFLTGYSPRGDLWTEIERYKTTGMPENMILGYAAEIVHILSVLHSFFVLHRDFKPDNILIDARGHLLLADFGISRAFELPPDARPWVEDEPSASLKLNVPVLVKHVSGSSLVLSMPSSGDALESADSAAMDHIPGAPTPANTEALDSPKRAGSSKTELYREQEDRDALARRARLHAEVEELQKRKNYLRKLVRAQLSARHMTLNVCGTPGFVAPEVYRGPAYSYGADVWAAGVIIYKMAFGKLPFGLTKKMEMQDRVKQTCLSPLEFPEDGRKTVSAEFKDLLSQMLEKDPSKRPQAKDLKSHPYFAVIPWDAIARREGSGPGAHAHAAPKKADKKITIPEGTLYPPGEDPAPWMDWMTAAFRDKLVSKQTQAQQDGSLGVAAPTMPRSRSFGLIQRCRSLWKLSASQRSLNAGVEVES</sequence>
<evidence type="ECO:0000259" key="11">
    <source>
        <dbReference type="PROSITE" id="PS50011"/>
    </source>
</evidence>
<dbReference type="SUPFAM" id="SSF56112">
    <property type="entry name" value="Protein kinase-like (PK-like)"/>
    <property type="match status" value="1"/>
</dbReference>
<evidence type="ECO:0000313" key="12">
    <source>
        <dbReference type="EMBL" id="TFY62027.1"/>
    </source>
</evidence>
<dbReference type="AlphaFoldDB" id="A0A4Y9YK73"/>
<dbReference type="PROSITE" id="PS00108">
    <property type="entry name" value="PROTEIN_KINASE_ST"/>
    <property type="match status" value="1"/>
</dbReference>
<dbReference type="GO" id="GO:0035556">
    <property type="term" value="P:intracellular signal transduction"/>
    <property type="evidence" value="ECO:0007669"/>
    <property type="project" value="TreeGrafter"/>
</dbReference>
<feature type="region of interest" description="Disordered" evidence="10">
    <location>
        <begin position="291"/>
        <end position="331"/>
    </location>
</feature>
<name>A0A4Y9YK73_9APHY</name>